<name>A0A7W6NAC3_9HYPH</name>
<dbReference type="Proteomes" id="UP000547011">
    <property type="component" value="Unassembled WGS sequence"/>
</dbReference>
<evidence type="ECO:0000313" key="3">
    <source>
        <dbReference type="Proteomes" id="UP000547011"/>
    </source>
</evidence>
<dbReference type="Pfam" id="PF20587">
    <property type="entry name" value="DUF6789"/>
    <property type="match status" value="1"/>
</dbReference>
<gene>
    <name evidence="2" type="ORF">GGR20_000990</name>
</gene>
<reference evidence="2 3" key="1">
    <citation type="submission" date="2020-08" db="EMBL/GenBank/DDBJ databases">
        <title>Genomic Encyclopedia of Type Strains, Phase IV (KMG-IV): sequencing the most valuable type-strain genomes for metagenomic binning, comparative biology and taxonomic classification.</title>
        <authorList>
            <person name="Goeker M."/>
        </authorList>
    </citation>
    <scope>NUCLEOTIDE SEQUENCE [LARGE SCALE GENOMIC DNA]</scope>
    <source>
        <strain evidence="2 3">DSM 23447</strain>
    </source>
</reference>
<proteinExistence type="predicted"/>
<organism evidence="2 3">
    <name type="scientific">Devosia subaequoris</name>
    <dbReference type="NCBI Taxonomy" id="395930"/>
    <lineage>
        <taxon>Bacteria</taxon>
        <taxon>Pseudomonadati</taxon>
        <taxon>Pseudomonadota</taxon>
        <taxon>Alphaproteobacteria</taxon>
        <taxon>Hyphomicrobiales</taxon>
        <taxon>Devosiaceae</taxon>
        <taxon>Devosia</taxon>
    </lineage>
</organism>
<keyword evidence="3" id="KW-1185">Reference proteome</keyword>
<keyword evidence="1" id="KW-0812">Transmembrane</keyword>
<evidence type="ECO:0000256" key="1">
    <source>
        <dbReference type="SAM" id="Phobius"/>
    </source>
</evidence>
<dbReference type="AlphaFoldDB" id="A0A7W6NAC3"/>
<evidence type="ECO:0000313" key="2">
    <source>
        <dbReference type="EMBL" id="MBB4051354.1"/>
    </source>
</evidence>
<accession>A0A7W6NAC3</accession>
<keyword evidence="1" id="KW-1133">Transmembrane helix</keyword>
<sequence length="153" mass="16073">MSKVLKGLIAGFVATLVLSALMVMKQAVGLMPELDVATMLTSMLSLPSVAFGWLMHFMIGTLAWGIGYALLRPYVPGGAIWSGVLFGTAAWLMMMIAVMPMAGTGLFGINMGIMAPIMTFMLHAIFGAVLGAVYQALAGSASRHSVAQTSISR</sequence>
<dbReference type="RefSeq" id="WP_183310118.1">
    <property type="nucleotide sequence ID" value="NZ_JACIEW010000002.1"/>
</dbReference>
<feature type="transmembrane region" description="Helical" evidence="1">
    <location>
        <begin position="53"/>
        <end position="71"/>
    </location>
</feature>
<keyword evidence="1" id="KW-0472">Membrane</keyword>
<feature type="transmembrane region" description="Helical" evidence="1">
    <location>
        <begin position="113"/>
        <end position="134"/>
    </location>
</feature>
<dbReference type="EMBL" id="JACIEW010000002">
    <property type="protein sequence ID" value="MBB4051354.1"/>
    <property type="molecule type" value="Genomic_DNA"/>
</dbReference>
<comment type="caution">
    <text evidence="2">The sequence shown here is derived from an EMBL/GenBank/DDBJ whole genome shotgun (WGS) entry which is preliminary data.</text>
</comment>
<dbReference type="InterPro" id="IPR046739">
    <property type="entry name" value="DUF6789"/>
</dbReference>
<protein>
    <submittedName>
        <fullName evidence="2">Putative membrane protein YagU involved in acid resistance</fullName>
    </submittedName>
</protein>
<feature type="transmembrane region" description="Helical" evidence="1">
    <location>
        <begin position="78"/>
        <end position="101"/>
    </location>
</feature>